<dbReference type="InterPro" id="IPR004642">
    <property type="entry name" value="Ser_deHydtase_asu"/>
</dbReference>
<evidence type="ECO:0000256" key="6">
    <source>
        <dbReference type="ARBA" id="ARBA00022723"/>
    </source>
</evidence>
<dbReference type="Proteomes" id="UP000029453">
    <property type="component" value="Unassembled WGS sequence"/>
</dbReference>
<comment type="cofactor">
    <cofactor evidence="1 11">
        <name>[4Fe-4S] cluster</name>
        <dbReference type="ChEBI" id="CHEBI:49883"/>
    </cofactor>
</comment>
<dbReference type="RefSeq" id="WP_006284759.1">
    <property type="nucleotide sequence ID" value="NZ_BALG01000031.1"/>
</dbReference>
<proteinExistence type="inferred from homology"/>
<dbReference type="EC" id="4.3.1.17" evidence="11"/>
<keyword evidence="8 11" id="KW-0411">Iron-sulfur</keyword>
<evidence type="ECO:0000256" key="11">
    <source>
        <dbReference type="RuleBase" id="RU366059"/>
    </source>
</evidence>
<accession>M9M2Q1</accession>
<name>M9M2Q1_PAEPP</name>
<keyword evidence="9 11" id="KW-0456">Lyase</keyword>
<evidence type="ECO:0000313" key="13">
    <source>
        <dbReference type="EMBL" id="GAC41448.1"/>
    </source>
</evidence>
<evidence type="ECO:0000259" key="12">
    <source>
        <dbReference type="Pfam" id="PF03313"/>
    </source>
</evidence>
<dbReference type="GO" id="GO:0051539">
    <property type="term" value="F:4 iron, 4 sulfur cluster binding"/>
    <property type="evidence" value="ECO:0007669"/>
    <property type="project" value="UniProtKB-UniRule"/>
</dbReference>
<dbReference type="GO" id="GO:0006094">
    <property type="term" value="P:gluconeogenesis"/>
    <property type="evidence" value="ECO:0007669"/>
    <property type="project" value="UniProtKB-KW"/>
</dbReference>
<gene>
    <name evidence="13" type="ORF">PPOP_0798</name>
</gene>
<dbReference type="GO" id="GO:0003941">
    <property type="term" value="F:L-serine ammonia-lyase activity"/>
    <property type="evidence" value="ECO:0007669"/>
    <property type="project" value="UniProtKB-UniRule"/>
</dbReference>
<keyword evidence="14" id="KW-1185">Reference proteome</keyword>
<keyword evidence="7 11" id="KW-0408">Iron</keyword>
<dbReference type="Pfam" id="PF03313">
    <property type="entry name" value="SDH_alpha"/>
    <property type="match status" value="1"/>
</dbReference>
<keyword evidence="6 11" id="KW-0479">Metal-binding</keyword>
<evidence type="ECO:0000256" key="5">
    <source>
        <dbReference type="ARBA" id="ARBA00022485"/>
    </source>
</evidence>
<evidence type="ECO:0000256" key="10">
    <source>
        <dbReference type="ARBA" id="ARBA00049406"/>
    </source>
</evidence>
<keyword evidence="5 11" id="KW-0004">4Fe-4S</keyword>
<evidence type="ECO:0000256" key="9">
    <source>
        <dbReference type="ARBA" id="ARBA00023239"/>
    </source>
</evidence>
<dbReference type="InterPro" id="IPR051318">
    <property type="entry name" value="Fe-S_L-Ser"/>
</dbReference>
<evidence type="ECO:0000313" key="14">
    <source>
        <dbReference type="Proteomes" id="UP000029453"/>
    </source>
</evidence>
<evidence type="ECO:0000256" key="3">
    <source>
        <dbReference type="ARBA" id="ARBA00008636"/>
    </source>
</evidence>
<dbReference type="AlphaFoldDB" id="M9M2Q1"/>
<reference evidence="13 14" key="1">
    <citation type="submission" date="2012-10" db="EMBL/GenBank/DDBJ databases">
        <title>Draft Genome Sequence of Paenibacillus popilliae ATCC 14706T.</title>
        <authorList>
            <person name="Iiyama K."/>
            <person name="Mori K."/>
            <person name="Mon H."/>
            <person name="Chieda Y."/>
            <person name="Lee J.M."/>
            <person name="Kusakabe T."/>
            <person name="Tashiro K."/>
            <person name="Asano S."/>
            <person name="Yasunaga-Aoki C."/>
            <person name="Shimizu S."/>
        </authorList>
    </citation>
    <scope>NUCLEOTIDE SEQUENCE [LARGE SCALE GENOMIC DNA]</scope>
    <source>
        <strain evidence="13 14">ATCC 14706</strain>
    </source>
</reference>
<evidence type="ECO:0000256" key="7">
    <source>
        <dbReference type="ARBA" id="ARBA00023004"/>
    </source>
</evidence>
<evidence type="ECO:0000256" key="4">
    <source>
        <dbReference type="ARBA" id="ARBA00022432"/>
    </source>
</evidence>
<keyword evidence="4 11" id="KW-0312">Gluconeogenesis</keyword>
<evidence type="ECO:0000256" key="2">
    <source>
        <dbReference type="ARBA" id="ARBA00004742"/>
    </source>
</evidence>
<sequence>MFRNVAELVALAEERSCKLAHIMIEQEMEVKRMTREAVVAQMERNLDVMEQAVARGLSGVKSHSGLTGGDAVKVQQYVASGKALSGRTLLDAVGKAIATNEVNAAMGLICATPTAGAAGVVPGTLFALKEKLNPTREQMVEFLFTAGAFGLVVANNASISGAAGGCQAEVGSAAGMAAAAITELAGGTPQQAANAMAIALKNMLGLVCDPVAGLVEVPCVKRNALGASNAMVAADMALAGVESLIPCDEVIEAMFHVGQSMPMTMKETALGGLAATPTGIRLKKEIFGENSGSGAADSAQPELCQMP</sequence>
<comment type="catalytic activity">
    <reaction evidence="10 11">
        <text>L-serine = pyruvate + NH4(+)</text>
        <dbReference type="Rhea" id="RHEA:19169"/>
        <dbReference type="ChEBI" id="CHEBI:15361"/>
        <dbReference type="ChEBI" id="CHEBI:28938"/>
        <dbReference type="ChEBI" id="CHEBI:33384"/>
        <dbReference type="EC" id="4.3.1.17"/>
    </reaction>
</comment>
<comment type="pathway">
    <text evidence="2">Carbohydrate biosynthesis; gluconeogenesis.</text>
</comment>
<dbReference type="PANTHER" id="PTHR30182">
    <property type="entry name" value="L-SERINE DEHYDRATASE"/>
    <property type="match status" value="1"/>
</dbReference>
<dbReference type="GO" id="GO:0046872">
    <property type="term" value="F:metal ion binding"/>
    <property type="evidence" value="ECO:0007669"/>
    <property type="project" value="UniProtKB-KW"/>
</dbReference>
<comment type="caution">
    <text evidence="13">The sequence shown here is derived from an EMBL/GenBank/DDBJ whole genome shotgun (WGS) entry which is preliminary data.</text>
</comment>
<dbReference type="PANTHER" id="PTHR30182:SF1">
    <property type="entry name" value="L-SERINE DEHYDRATASE 1"/>
    <property type="match status" value="1"/>
</dbReference>
<evidence type="ECO:0000256" key="1">
    <source>
        <dbReference type="ARBA" id="ARBA00001966"/>
    </source>
</evidence>
<organism evidence="13 14">
    <name type="scientific">Paenibacillus popilliae ATCC 14706</name>
    <dbReference type="NCBI Taxonomy" id="1212764"/>
    <lineage>
        <taxon>Bacteria</taxon>
        <taxon>Bacillati</taxon>
        <taxon>Bacillota</taxon>
        <taxon>Bacilli</taxon>
        <taxon>Bacillales</taxon>
        <taxon>Paenibacillaceae</taxon>
        <taxon>Paenibacillus</taxon>
    </lineage>
</organism>
<feature type="domain" description="Serine dehydratase-like alpha subunit" evidence="12">
    <location>
        <begin position="15"/>
        <end position="274"/>
    </location>
</feature>
<protein>
    <recommendedName>
        <fullName evidence="11">L-serine dehydratase</fullName>
        <ecNumber evidence="11">4.3.1.17</ecNumber>
    </recommendedName>
</protein>
<dbReference type="OrthoDB" id="9805537at2"/>
<dbReference type="NCBIfam" id="TIGR00718">
    <property type="entry name" value="sda_alpha"/>
    <property type="match status" value="1"/>
</dbReference>
<evidence type="ECO:0000256" key="8">
    <source>
        <dbReference type="ARBA" id="ARBA00023014"/>
    </source>
</evidence>
<dbReference type="InterPro" id="IPR005130">
    <property type="entry name" value="Ser_deHydtase-like_asu"/>
</dbReference>
<dbReference type="EMBL" id="BALG01000031">
    <property type="protein sequence ID" value="GAC41448.1"/>
    <property type="molecule type" value="Genomic_DNA"/>
</dbReference>
<comment type="similarity">
    <text evidence="3 11">Belongs to the iron-sulfur dependent L-serine dehydratase family.</text>
</comment>